<evidence type="ECO:0000259" key="3">
    <source>
        <dbReference type="Pfam" id="PF13456"/>
    </source>
</evidence>
<feature type="transmembrane region" description="Helical" evidence="2">
    <location>
        <begin position="30"/>
        <end position="51"/>
    </location>
</feature>
<dbReference type="InterPro" id="IPR012337">
    <property type="entry name" value="RNaseH-like_sf"/>
</dbReference>
<evidence type="ECO:0000313" key="5">
    <source>
        <dbReference type="Proteomes" id="UP000215914"/>
    </source>
</evidence>
<dbReference type="InterPro" id="IPR044730">
    <property type="entry name" value="RNase_H-like_dom_plant"/>
</dbReference>
<comment type="caution">
    <text evidence="4">The sequence shown here is derived from an EMBL/GenBank/DDBJ whole genome shotgun (WGS) entry which is preliminary data.</text>
</comment>
<dbReference type="Proteomes" id="UP000215914">
    <property type="component" value="Unassembled WGS sequence"/>
</dbReference>
<reference evidence="4" key="2">
    <citation type="submission" date="2020-06" db="EMBL/GenBank/DDBJ databases">
        <title>Helianthus annuus Genome sequencing and assembly Release 2.</title>
        <authorList>
            <person name="Gouzy J."/>
            <person name="Langlade N."/>
            <person name="Munos S."/>
        </authorList>
    </citation>
    <scope>NUCLEOTIDE SEQUENCE</scope>
    <source>
        <tissue evidence="4">Leaves</tissue>
    </source>
</reference>
<feature type="region of interest" description="Disordered" evidence="1">
    <location>
        <begin position="1"/>
        <end position="28"/>
    </location>
</feature>
<feature type="domain" description="RNase H type-1" evidence="3">
    <location>
        <begin position="121"/>
        <end position="239"/>
    </location>
</feature>
<name>A0A9K3E0J4_HELAN</name>
<sequence>MSTSRSTSRSNGTKEEEVPQQENNSSGGSFMAAATTLATIGAGAAVAFWGISKMLSNNKETVTQGRNRHLMEPSLVNPHDMVYESKNRSIWSPPSIGCYKMNTDGGCHPKRYVTPDGIEVGPSGYGGILRDHDGAWVQGFIGYIGEKDSFTAEVYGILKGLELLVQLNIKGAILEADHESLCNVHVNGEGKCEDNKSEIVRACAENIKKCRDLMVKNNITVEFVPRKCANECAHTLANIALEKKQEYLDIIDLPNELKYLVERDAKLYG</sequence>
<dbReference type="PANTHER" id="PTHR47723:SF23">
    <property type="entry name" value="REVERSE TRANSCRIPTASE-LIKE PROTEIN"/>
    <property type="match status" value="1"/>
</dbReference>
<evidence type="ECO:0000256" key="1">
    <source>
        <dbReference type="SAM" id="MobiDB-lite"/>
    </source>
</evidence>
<organism evidence="4 5">
    <name type="scientific">Helianthus annuus</name>
    <name type="common">Common sunflower</name>
    <dbReference type="NCBI Taxonomy" id="4232"/>
    <lineage>
        <taxon>Eukaryota</taxon>
        <taxon>Viridiplantae</taxon>
        <taxon>Streptophyta</taxon>
        <taxon>Embryophyta</taxon>
        <taxon>Tracheophyta</taxon>
        <taxon>Spermatophyta</taxon>
        <taxon>Magnoliopsida</taxon>
        <taxon>eudicotyledons</taxon>
        <taxon>Gunneridae</taxon>
        <taxon>Pentapetalae</taxon>
        <taxon>asterids</taxon>
        <taxon>campanulids</taxon>
        <taxon>Asterales</taxon>
        <taxon>Asteraceae</taxon>
        <taxon>Asteroideae</taxon>
        <taxon>Heliantheae alliance</taxon>
        <taxon>Heliantheae</taxon>
        <taxon>Helianthus</taxon>
    </lineage>
</organism>
<dbReference type="Pfam" id="PF13456">
    <property type="entry name" value="RVT_3"/>
    <property type="match status" value="1"/>
</dbReference>
<dbReference type="PANTHER" id="PTHR47723">
    <property type="entry name" value="OS05G0353850 PROTEIN"/>
    <property type="match status" value="1"/>
</dbReference>
<dbReference type="AlphaFoldDB" id="A0A9K3E0J4"/>
<keyword evidence="2" id="KW-1133">Transmembrane helix</keyword>
<dbReference type="InterPro" id="IPR036397">
    <property type="entry name" value="RNaseH_sf"/>
</dbReference>
<feature type="compositionally biased region" description="Low complexity" evidence="1">
    <location>
        <begin position="1"/>
        <end position="10"/>
    </location>
</feature>
<protein>
    <submittedName>
        <fullName evidence="4">Ribonuclease H domain-containing protein</fullName>
    </submittedName>
</protein>
<dbReference type="CDD" id="cd06222">
    <property type="entry name" value="RNase_H_like"/>
    <property type="match status" value="1"/>
</dbReference>
<dbReference type="Gramene" id="mRNA:HanXRQr2_Chr15g0687071">
    <property type="protein sequence ID" value="CDS:HanXRQr2_Chr15g0687071.1"/>
    <property type="gene ID" value="HanXRQr2_Chr15g0687071"/>
</dbReference>
<accession>A0A9K3E0J4</accession>
<keyword evidence="2" id="KW-0472">Membrane</keyword>
<keyword evidence="5" id="KW-1185">Reference proteome</keyword>
<evidence type="ECO:0000256" key="2">
    <source>
        <dbReference type="SAM" id="Phobius"/>
    </source>
</evidence>
<dbReference type="EMBL" id="MNCJ02000330">
    <property type="protein sequence ID" value="KAF5764012.1"/>
    <property type="molecule type" value="Genomic_DNA"/>
</dbReference>
<dbReference type="InterPro" id="IPR002156">
    <property type="entry name" value="RNaseH_domain"/>
</dbReference>
<proteinExistence type="predicted"/>
<dbReference type="Gene3D" id="3.30.420.10">
    <property type="entry name" value="Ribonuclease H-like superfamily/Ribonuclease H"/>
    <property type="match status" value="1"/>
</dbReference>
<gene>
    <name evidence="4" type="ORF">HanXRQr2_Chr15g0687071</name>
</gene>
<dbReference type="SUPFAM" id="SSF53098">
    <property type="entry name" value="Ribonuclease H-like"/>
    <property type="match status" value="1"/>
</dbReference>
<dbReference type="InterPro" id="IPR053151">
    <property type="entry name" value="RNase_H-like"/>
</dbReference>
<dbReference type="GO" id="GO:0003676">
    <property type="term" value="F:nucleic acid binding"/>
    <property type="evidence" value="ECO:0007669"/>
    <property type="project" value="InterPro"/>
</dbReference>
<evidence type="ECO:0000313" key="4">
    <source>
        <dbReference type="EMBL" id="KAF5764012.1"/>
    </source>
</evidence>
<reference evidence="4" key="1">
    <citation type="journal article" date="2017" name="Nature">
        <title>The sunflower genome provides insights into oil metabolism, flowering and Asterid evolution.</title>
        <authorList>
            <person name="Badouin H."/>
            <person name="Gouzy J."/>
            <person name="Grassa C.J."/>
            <person name="Murat F."/>
            <person name="Staton S.E."/>
            <person name="Cottret L."/>
            <person name="Lelandais-Briere C."/>
            <person name="Owens G.L."/>
            <person name="Carrere S."/>
            <person name="Mayjonade B."/>
            <person name="Legrand L."/>
            <person name="Gill N."/>
            <person name="Kane N.C."/>
            <person name="Bowers J.E."/>
            <person name="Hubner S."/>
            <person name="Bellec A."/>
            <person name="Berard A."/>
            <person name="Berges H."/>
            <person name="Blanchet N."/>
            <person name="Boniface M.C."/>
            <person name="Brunel D."/>
            <person name="Catrice O."/>
            <person name="Chaidir N."/>
            <person name="Claudel C."/>
            <person name="Donnadieu C."/>
            <person name="Faraut T."/>
            <person name="Fievet G."/>
            <person name="Helmstetter N."/>
            <person name="King M."/>
            <person name="Knapp S.J."/>
            <person name="Lai Z."/>
            <person name="Le Paslier M.C."/>
            <person name="Lippi Y."/>
            <person name="Lorenzon L."/>
            <person name="Mandel J.R."/>
            <person name="Marage G."/>
            <person name="Marchand G."/>
            <person name="Marquand E."/>
            <person name="Bret-Mestries E."/>
            <person name="Morien E."/>
            <person name="Nambeesan S."/>
            <person name="Nguyen T."/>
            <person name="Pegot-Espagnet P."/>
            <person name="Pouilly N."/>
            <person name="Raftis F."/>
            <person name="Sallet E."/>
            <person name="Schiex T."/>
            <person name="Thomas J."/>
            <person name="Vandecasteele C."/>
            <person name="Vares D."/>
            <person name="Vear F."/>
            <person name="Vautrin S."/>
            <person name="Crespi M."/>
            <person name="Mangin B."/>
            <person name="Burke J.M."/>
            <person name="Salse J."/>
            <person name="Munos S."/>
            <person name="Vincourt P."/>
            <person name="Rieseberg L.H."/>
            <person name="Langlade N.B."/>
        </authorList>
    </citation>
    <scope>NUCLEOTIDE SEQUENCE</scope>
    <source>
        <tissue evidence="4">Leaves</tissue>
    </source>
</reference>
<keyword evidence="2" id="KW-0812">Transmembrane</keyword>
<dbReference type="GO" id="GO:0004523">
    <property type="term" value="F:RNA-DNA hybrid ribonuclease activity"/>
    <property type="evidence" value="ECO:0007669"/>
    <property type="project" value="InterPro"/>
</dbReference>